<name>A0ABV5EDD1_9ACTN</name>
<gene>
    <name evidence="1" type="ORF">VSS16_19375</name>
</gene>
<sequence length="48" mass="5206">MVLAQATPPTPANGVESTAEVRMNVRHATTLLRALRALRALANTEVHR</sequence>
<dbReference type="Proteomes" id="UP001585080">
    <property type="component" value="Unassembled WGS sequence"/>
</dbReference>
<organism evidence="1 2">
    <name type="scientific">Streptomyces broussonetiae</name>
    <dbReference type="NCBI Taxonomy" id="2686304"/>
    <lineage>
        <taxon>Bacteria</taxon>
        <taxon>Bacillati</taxon>
        <taxon>Actinomycetota</taxon>
        <taxon>Actinomycetes</taxon>
        <taxon>Kitasatosporales</taxon>
        <taxon>Streptomycetaceae</taxon>
        <taxon>Streptomyces</taxon>
    </lineage>
</organism>
<evidence type="ECO:0000313" key="2">
    <source>
        <dbReference type="Proteomes" id="UP001585080"/>
    </source>
</evidence>
<proteinExistence type="predicted"/>
<accession>A0ABV5EDD1</accession>
<reference evidence="1 2" key="1">
    <citation type="submission" date="2024-01" db="EMBL/GenBank/DDBJ databases">
        <title>Genome mining of biosynthetic gene clusters to explore secondary metabolites of Streptomyces sp.</title>
        <authorList>
            <person name="Baig A."/>
            <person name="Ajitkumar Shintre N."/>
            <person name="Kumar H."/>
            <person name="Anbarasu A."/>
            <person name="Ramaiah S."/>
        </authorList>
    </citation>
    <scope>NUCLEOTIDE SEQUENCE [LARGE SCALE GENOMIC DNA]</scope>
    <source>
        <strain evidence="1 2">A57</strain>
    </source>
</reference>
<dbReference type="RefSeq" id="WP_376733551.1">
    <property type="nucleotide sequence ID" value="NZ_JAYMRP010000016.1"/>
</dbReference>
<protein>
    <submittedName>
        <fullName evidence="1">Uncharacterized protein</fullName>
    </submittedName>
</protein>
<dbReference type="EMBL" id="JAYMRP010000016">
    <property type="protein sequence ID" value="MFB8774864.1"/>
    <property type="molecule type" value="Genomic_DNA"/>
</dbReference>
<evidence type="ECO:0000313" key="1">
    <source>
        <dbReference type="EMBL" id="MFB8774864.1"/>
    </source>
</evidence>
<keyword evidence="2" id="KW-1185">Reference proteome</keyword>
<comment type="caution">
    <text evidence="1">The sequence shown here is derived from an EMBL/GenBank/DDBJ whole genome shotgun (WGS) entry which is preliminary data.</text>
</comment>